<dbReference type="OrthoDB" id="5496837at2"/>
<evidence type="ECO:0000256" key="4">
    <source>
        <dbReference type="ARBA" id="ARBA00022807"/>
    </source>
</evidence>
<keyword evidence="3 6" id="KW-0378">Hydrolase</keyword>
<dbReference type="PANTHER" id="PTHR47359">
    <property type="entry name" value="PEPTIDOGLYCAN DL-ENDOPEPTIDASE CWLO"/>
    <property type="match status" value="1"/>
</dbReference>
<dbReference type="Proteomes" id="UP000292564">
    <property type="component" value="Unassembled WGS sequence"/>
</dbReference>
<proteinExistence type="inferred from homology"/>
<feature type="domain" description="NlpC/P60" evidence="5">
    <location>
        <begin position="210"/>
        <end position="342"/>
    </location>
</feature>
<evidence type="ECO:0000256" key="1">
    <source>
        <dbReference type="ARBA" id="ARBA00007074"/>
    </source>
</evidence>
<keyword evidence="7" id="KW-1185">Reference proteome</keyword>
<evidence type="ECO:0000313" key="7">
    <source>
        <dbReference type="Proteomes" id="UP000292564"/>
    </source>
</evidence>
<dbReference type="SUPFAM" id="SSF54001">
    <property type="entry name" value="Cysteine proteinases"/>
    <property type="match status" value="1"/>
</dbReference>
<comment type="similarity">
    <text evidence="1">Belongs to the peptidase C40 family.</text>
</comment>
<keyword evidence="2" id="KW-0645">Protease</keyword>
<dbReference type="Pfam" id="PF00877">
    <property type="entry name" value="NLPC_P60"/>
    <property type="match status" value="1"/>
</dbReference>
<gene>
    <name evidence="6" type="ORF">EV385_0531</name>
</gene>
<evidence type="ECO:0000256" key="2">
    <source>
        <dbReference type="ARBA" id="ARBA00022670"/>
    </source>
</evidence>
<evidence type="ECO:0000313" key="6">
    <source>
        <dbReference type="EMBL" id="RZU48807.1"/>
    </source>
</evidence>
<organism evidence="6 7">
    <name type="scientific">Krasilnikovia cinnamomea</name>
    <dbReference type="NCBI Taxonomy" id="349313"/>
    <lineage>
        <taxon>Bacteria</taxon>
        <taxon>Bacillati</taxon>
        <taxon>Actinomycetota</taxon>
        <taxon>Actinomycetes</taxon>
        <taxon>Micromonosporales</taxon>
        <taxon>Micromonosporaceae</taxon>
        <taxon>Krasilnikovia</taxon>
    </lineage>
</organism>
<dbReference type="EMBL" id="SHKY01000001">
    <property type="protein sequence ID" value="RZU48807.1"/>
    <property type="molecule type" value="Genomic_DNA"/>
</dbReference>
<evidence type="ECO:0000259" key="5">
    <source>
        <dbReference type="PROSITE" id="PS51935"/>
    </source>
</evidence>
<dbReference type="InterPro" id="IPR038765">
    <property type="entry name" value="Papain-like_cys_pep_sf"/>
</dbReference>
<dbReference type="PROSITE" id="PS51935">
    <property type="entry name" value="NLPC_P60"/>
    <property type="match status" value="1"/>
</dbReference>
<dbReference type="Gene3D" id="3.90.1720.10">
    <property type="entry name" value="endopeptidase domain like (from Nostoc punctiforme)"/>
    <property type="match status" value="1"/>
</dbReference>
<dbReference type="AlphaFoldDB" id="A0A4Q7ZDQ5"/>
<dbReference type="GO" id="GO:0006508">
    <property type="term" value="P:proteolysis"/>
    <property type="evidence" value="ECO:0007669"/>
    <property type="project" value="UniProtKB-KW"/>
</dbReference>
<reference evidence="6 7" key="1">
    <citation type="submission" date="2019-02" db="EMBL/GenBank/DDBJ databases">
        <title>Sequencing the genomes of 1000 actinobacteria strains.</title>
        <authorList>
            <person name="Klenk H.-P."/>
        </authorList>
    </citation>
    <scope>NUCLEOTIDE SEQUENCE [LARGE SCALE GENOMIC DNA]</scope>
    <source>
        <strain evidence="6 7">DSM 45162</strain>
    </source>
</reference>
<dbReference type="GO" id="GO:0008234">
    <property type="term" value="F:cysteine-type peptidase activity"/>
    <property type="evidence" value="ECO:0007669"/>
    <property type="project" value="UniProtKB-KW"/>
</dbReference>
<dbReference type="PANTHER" id="PTHR47359:SF3">
    <property type="entry name" value="NLP_P60 DOMAIN-CONTAINING PROTEIN-RELATED"/>
    <property type="match status" value="1"/>
</dbReference>
<dbReference type="InterPro" id="IPR051794">
    <property type="entry name" value="PG_Endopeptidase_C40"/>
</dbReference>
<keyword evidence="4" id="KW-0788">Thiol protease</keyword>
<evidence type="ECO:0000256" key="3">
    <source>
        <dbReference type="ARBA" id="ARBA00022801"/>
    </source>
</evidence>
<dbReference type="InterPro" id="IPR000064">
    <property type="entry name" value="NLP_P60_dom"/>
</dbReference>
<name>A0A4Q7ZDQ5_9ACTN</name>
<protein>
    <submittedName>
        <fullName evidence="6">Cell wall-associated NlpC family hydrolase</fullName>
    </submittedName>
</protein>
<comment type="caution">
    <text evidence="6">The sequence shown here is derived from an EMBL/GenBank/DDBJ whole genome shotgun (WGS) entry which is preliminary data.</text>
</comment>
<accession>A0A4Q7ZDQ5</accession>
<sequence length="344" mass="34708">MGRLAAGVAVAVAALVVLVAAAAGVIGAVFGGGAAYACTAVATTPGATPAGLTAEQAGNAAVIVGVGQRLRVPPRGWVIAVATALQESDLVNLGDLGAANDHDSLGLFQQRPSQGWGTPAEIMNPDHAATSFYRHLLAVPRWQTLPLTDAAQAVQRSAYPDAYATHEATAAAIVAAAYTGGITCDGGIVGGPGGDLPALPPGFTLPADTPAPVVVAIRWALGQLGTPYTFGGDCTAPRSGVPAHQCDCSSLMQQAYRAAGIRLPRTTHEQVHAGTPVGSLADVRPGDLILIPGSDGTRADPRHVGMALGSGLLIQAPKTGDVVKISRLSGWASDVATIRRVVPQ</sequence>